<proteinExistence type="predicted"/>
<dbReference type="PANTHER" id="PTHR43566">
    <property type="entry name" value="CONSERVED PROTEIN"/>
    <property type="match status" value="1"/>
</dbReference>
<dbReference type="InterPro" id="IPR041682">
    <property type="entry name" value="AAA_14"/>
</dbReference>
<dbReference type="KEGG" id="aarc:G127AT_10665"/>
<gene>
    <name evidence="3" type="ORF">G127AT_10665</name>
</gene>
<evidence type="ECO:0000259" key="2">
    <source>
        <dbReference type="Pfam" id="PF13635"/>
    </source>
</evidence>
<feature type="domain" description="AAA" evidence="1">
    <location>
        <begin position="23"/>
        <end position="137"/>
    </location>
</feature>
<dbReference type="Pfam" id="PF13635">
    <property type="entry name" value="DUF4143"/>
    <property type="match status" value="1"/>
</dbReference>
<dbReference type="SUPFAM" id="SSF52540">
    <property type="entry name" value="P-loop containing nucleoside triphosphate hydrolases"/>
    <property type="match status" value="1"/>
</dbReference>
<dbReference type="AlphaFoldDB" id="A0A975FJQ0"/>
<accession>A0A975FJQ0</accession>
<reference evidence="3" key="1">
    <citation type="submission" date="2021-03" db="EMBL/GenBank/DDBJ databases">
        <title>Agromyces archimandritus sp. nov., isolated from the cockroach Archimandrita tessellata.</title>
        <authorList>
            <person name="Guzman J."/>
            <person name="Ortuzar M."/>
            <person name="Poehlein A."/>
            <person name="Daniel R."/>
            <person name="Trujillo M."/>
            <person name="Vilcinskas A."/>
        </authorList>
    </citation>
    <scope>NUCLEOTIDE SEQUENCE</scope>
    <source>
        <strain evidence="3">G127AT</strain>
    </source>
</reference>
<evidence type="ECO:0000313" key="3">
    <source>
        <dbReference type="EMBL" id="QTX03783.1"/>
    </source>
</evidence>
<evidence type="ECO:0000313" key="4">
    <source>
        <dbReference type="Proteomes" id="UP000671914"/>
    </source>
</evidence>
<keyword evidence="3" id="KW-0067">ATP-binding</keyword>
<dbReference type="RefSeq" id="WP_210896721.1">
    <property type="nucleotide sequence ID" value="NZ_CP071696.1"/>
</dbReference>
<keyword evidence="4" id="KW-1185">Reference proteome</keyword>
<dbReference type="Proteomes" id="UP000671914">
    <property type="component" value="Chromosome"/>
</dbReference>
<dbReference type="EMBL" id="CP071696">
    <property type="protein sequence ID" value="QTX03783.1"/>
    <property type="molecule type" value="Genomic_DNA"/>
</dbReference>
<evidence type="ECO:0000259" key="1">
    <source>
        <dbReference type="Pfam" id="PF13173"/>
    </source>
</evidence>
<dbReference type="InterPro" id="IPR025420">
    <property type="entry name" value="DUF4143"/>
</dbReference>
<keyword evidence="3" id="KW-0547">Nucleotide-binding</keyword>
<name>A0A975FJQ0_9MICO</name>
<dbReference type="GO" id="GO:0005524">
    <property type="term" value="F:ATP binding"/>
    <property type="evidence" value="ECO:0007669"/>
    <property type="project" value="UniProtKB-KW"/>
</dbReference>
<protein>
    <submittedName>
        <fullName evidence="3">ATP-binding protein</fullName>
    </submittedName>
</protein>
<organism evidence="3 4">
    <name type="scientific">Agromyces archimandritae</name>
    <dbReference type="NCBI Taxonomy" id="2781962"/>
    <lineage>
        <taxon>Bacteria</taxon>
        <taxon>Bacillati</taxon>
        <taxon>Actinomycetota</taxon>
        <taxon>Actinomycetes</taxon>
        <taxon>Micrococcales</taxon>
        <taxon>Microbacteriaceae</taxon>
        <taxon>Agromyces</taxon>
    </lineage>
</organism>
<feature type="domain" description="DUF4143" evidence="2">
    <location>
        <begin position="202"/>
        <end position="363"/>
    </location>
</feature>
<dbReference type="PANTHER" id="PTHR43566:SF2">
    <property type="entry name" value="DUF4143 DOMAIN-CONTAINING PROTEIN"/>
    <property type="match status" value="1"/>
</dbReference>
<dbReference type="InterPro" id="IPR027417">
    <property type="entry name" value="P-loop_NTPase"/>
</dbReference>
<sequence>MAALLDRHATPIGHELLEFFPGLIIEGARQVGKSTIARRLARPDARILNLDDRQTRAAAEADPSGFVAQAEGAQLVIDEIQRVPELTLAVKSAIDADRRAARFIITGSSSLLRVKGTADSLAGRVARLPLYGLSRGEAAGTRDDFATALGDRLDELPTFTSIDSRAGYTEILAAGAYPEIRDARPSIRAAWIDAYLQGIIGRDMVELRREVQPGRAMAVLRTLAGRQSAELVKSRLAEETAVPPRTITGYLDLLHDVGLIASIPPWTPNISKREIGRSKTFVIDSAVAMWLARLTPAQLTRIEYGEAFGAMLEGFVAAELLRQRTWSQRRFDLFHYRERNTDEVDIILEFDDGAVIALEVKASTSFSSRHFTGLARLRERLGDRFQAGIVLNSGSQGYRYADRLFGAPISAIWQFNAG</sequence>
<dbReference type="Pfam" id="PF13173">
    <property type="entry name" value="AAA_14"/>
    <property type="match status" value="1"/>
</dbReference>